<gene>
    <name evidence="2" type="ORF">RC74_09985</name>
</gene>
<feature type="region of interest" description="Disordered" evidence="1">
    <location>
        <begin position="1"/>
        <end position="65"/>
    </location>
</feature>
<proteinExistence type="predicted"/>
<reference evidence="2 3" key="1">
    <citation type="submission" date="2016-02" db="EMBL/GenBank/DDBJ databases">
        <title>Complete genome sequence of Halocynthiibacter arcticus PAMC 20958t from arctic marine sediment.</title>
        <authorList>
            <person name="Lee Y.M."/>
            <person name="Baek K."/>
            <person name="Lee H.K."/>
            <person name="Shin S.C."/>
        </authorList>
    </citation>
    <scope>NUCLEOTIDE SEQUENCE [LARGE SCALE GENOMIC DNA]</scope>
    <source>
        <strain evidence="2">PAMC 20958</strain>
    </source>
</reference>
<dbReference type="RefSeq" id="WP_039004587.1">
    <property type="nucleotide sequence ID" value="NZ_CP014327.1"/>
</dbReference>
<organism evidence="2 3">
    <name type="scientific">Falsihalocynthiibacter arcticus</name>
    <dbReference type="NCBI Taxonomy" id="1579316"/>
    <lineage>
        <taxon>Bacteria</taxon>
        <taxon>Pseudomonadati</taxon>
        <taxon>Pseudomonadota</taxon>
        <taxon>Alphaproteobacteria</taxon>
        <taxon>Rhodobacterales</taxon>
        <taxon>Roseobacteraceae</taxon>
        <taxon>Falsihalocynthiibacter</taxon>
    </lineage>
</organism>
<dbReference type="AlphaFoldDB" id="A0A126V0R0"/>
<accession>A0A126V0R0</accession>
<keyword evidence="3" id="KW-1185">Reference proteome</keyword>
<dbReference type="KEGG" id="hat:RC74_09985"/>
<evidence type="ECO:0000313" key="3">
    <source>
        <dbReference type="Proteomes" id="UP000070371"/>
    </source>
</evidence>
<evidence type="ECO:0000313" key="2">
    <source>
        <dbReference type="EMBL" id="AML51545.1"/>
    </source>
</evidence>
<dbReference type="STRING" id="1579316.RC74_09985"/>
<dbReference type="EMBL" id="CP014327">
    <property type="protein sequence ID" value="AML51545.1"/>
    <property type="molecule type" value="Genomic_DNA"/>
</dbReference>
<evidence type="ECO:0000256" key="1">
    <source>
        <dbReference type="SAM" id="MobiDB-lite"/>
    </source>
</evidence>
<sequence>MYSAEQSGWGHSPTHGHGAAGQWVEASKWSGPQRLQREDTVADKDDAPARRLPIDGTRQGCWADQ</sequence>
<name>A0A126V0R0_9RHOB</name>
<dbReference type="Proteomes" id="UP000070371">
    <property type="component" value="Chromosome"/>
</dbReference>
<protein>
    <submittedName>
        <fullName evidence="2">Uncharacterized protein</fullName>
    </submittedName>
</protein>
<feature type="compositionally biased region" description="Basic and acidic residues" evidence="1">
    <location>
        <begin position="35"/>
        <end position="53"/>
    </location>
</feature>